<gene>
    <name evidence="3" type="ORF">DMC30DRAFT_399252</name>
</gene>
<dbReference type="AlphaFoldDB" id="A0A5C5FSL6"/>
<name>A0A5C5FSL6_9BASI</name>
<dbReference type="Gene3D" id="3.30.40.10">
    <property type="entry name" value="Zinc/RING finger domain, C3HC4 (zinc finger)"/>
    <property type="match status" value="1"/>
</dbReference>
<keyword evidence="1" id="KW-0863">Zinc-finger</keyword>
<dbReference type="InterPro" id="IPR013083">
    <property type="entry name" value="Znf_RING/FYVE/PHD"/>
</dbReference>
<sequence length="158" mass="16599">MQATDPLAHLACSSCRRPLSPPGTASSSTSLNPASLFSLAPCGHILCGPCTNALVTATHSPDAAPLCPVCGVQGHLVPLDQAPSSVQHCFRPLPDLAHELGTAAGWQTAHLAEQLDFFKAKCAEQKSTLARCGVELKKLKALKQCARVVLCMGIRPEH</sequence>
<evidence type="ECO:0000256" key="1">
    <source>
        <dbReference type="PROSITE-ProRule" id="PRU00175"/>
    </source>
</evidence>
<dbReference type="InterPro" id="IPR001841">
    <property type="entry name" value="Znf_RING"/>
</dbReference>
<keyword evidence="1" id="KW-0479">Metal-binding</keyword>
<proteinExistence type="predicted"/>
<dbReference type="STRING" id="5288.A0A5C5FSL6"/>
<organism evidence="3 4">
    <name type="scientific">Rhodotorula diobovata</name>
    <dbReference type="NCBI Taxonomy" id="5288"/>
    <lineage>
        <taxon>Eukaryota</taxon>
        <taxon>Fungi</taxon>
        <taxon>Dikarya</taxon>
        <taxon>Basidiomycota</taxon>
        <taxon>Pucciniomycotina</taxon>
        <taxon>Microbotryomycetes</taxon>
        <taxon>Sporidiobolales</taxon>
        <taxon>Sporidiobolaceae</taxon>
        <taxon>Rhodotorula</taxon>
    </lineage>
</organism>
<dbReference type="PROSITE" id="PS50089">
    <property type="entry name" value="ZF_RING_2"/>
    <property type="match status" value="1"/>
</dbReference>
<reference evidence="3 4" key="1">
    <citation type="submission" date="2019-03" db="EMBL/GenBank/DDBJ databases">
        <title>Rhodosporidium diobovatum UCD-FST 08-225 genome sequencing, assembly, and annotation.</title>
        <authorList>
            <person name="Fakankun I.U."/>
            <person name="Fristensky B."/>
            <person name="Levin D.B."/>
        </authorList>
    </citation>
    <scope>NUCLEOTIDE SEQUENCE [LARGE SCALE GENOMIC DNA]</scope>
    <source>
        <strain evidence="3 4">UCD-FST 08-225</strain>
    </source>
</reference>
<dbReference type="OrthoDB" id="2535391at2759"/>
<dbReference type="EMBL" id="SOZI01000082">
    <property type="protein sequence ID" value="TNY19887.1"/>
    <property type="molecule type" value="Genomic_DNA"/>
</dbReference>
<evidence type="ECO:0000313" key="4">
    <source>
        <dbReference type="Proteomes" id="UP000311382"/>
    </source>
</evidence>
<dbReference type="GO" id="GO:0008270">
    <property type="term" value="F:zinc ion binding"/>
    <property type="evidence" value="ECO:0007669"/>
    <property type="project" value="UniProtKB-KW"/>
</dbReference>
<feature type="domain" description="RING-type" evidence="2">
    <location>
        <begin position="12"/>
        <end position="70"/>
    </location>
</feature>
<evidence type="ECO:0000259" key="2">
    <source>
        <dbReference type="PROSITE" id="PS50089"/>
    </source>
</evidence>
<dbReference type="Proteomes" id="UP000311382">
    <property type="component" value="Unassembled WGS sequence"/>
</dbReference>
<keyword evidence="1" id="KW-0862">Zinc</keyword>
<keyword evidence="4" id="KW-1185">Reference proteome</keyword>
<accession>A0A5C5FSL6</accession>
<evidence type="ECO:0000313" key="3">
    <source>
        <dbReference type="EMBL" id="TNY19887.1"/>
    </source>
</evidence>
<comment type="caution">
    <text evidence="3">The sequence shown here is derived from an EMBL/GenBank/DDBJ whole genome shotgun (WGS) entry which is preliminary data.</text>
</comment>
<protein>
    <recommendedName>
        <fullName evidence="2">RING-type domain-containing protein</fullName>
    </recommendedName>
</protein>